<evidence type="ECO:0000313" key="3">
    <source>
        <dbReference type="Proteomes" id="UP000194127"/>
    </source>
</evidence>
<reference evidence="2 3" key="1">
    <citation type="submission" date="2017-04" db="EMBL/GenBank/DDBJ databases">
        <title>Genome Sequence of the Model Brown-Rot Fungus Postia placenta SB12.</title>
        <authorList>
            <consortium name="DOE Joint Genome Institute"/>
            <person name="Gaskell J."/>
            <person name="Kersten P."/>
            <person name="Larrondo L.F."/>
            <person name="Canessa P."/>
            <person name="Martinez D."/>
            <person name="Hibbett D."/>
            <person name="Schmoll M."/>
            <person name="Kubicek C.P."/>
            <person name="Martinez A.T."/>
            <person name="Yadav J."/>
            <person name="Master E."/>
            <person name="Magnuson J.K."/>
            <person name="James T."/>
            <person name="Yaver D."/>
            <person name="Berka R."/>
            <person name="Labutti K."/>
            <person name="Lipzen A."/>
            <person name="Aerts A."/>
            <person name="Barry K."/>
            <person name="Henrissat B."/>
            <person name="Blanchette R."/>
            <person name="Grigoriev I."/>
            <person name="Cullen D."/>
        </authorList>
    </citation>
    <scope>NUCLEOTIDE SEQUENCE [LARGE SCALE GENOMIC DNA]</scope>
    <source>
        <strain evidence="2 3">MAD-698-R-SB12</strain>
    </source>
</reference>
<dbReference type="RefSeq" id="XP_024333731.1">
    <property type="nucleotide sequence ID" value="XM_024477977.1"/>
</dbReference>
<sequence>MPVPESYARSRTTQITRSLDPGALSARSKHTALLKPLTDACEALQCFNQVVSFLSAEEAKLLPIHYDHLSAVRRALVSEAEKVSID</sequence>
<dbReference type="EMBL" id="KZ110610">
    <property type="protein sequence ID" value="OSX56937.1"/>
    <property type="molecule type" value="Genomic_DNA"/>
</dbReference>
<protein>
    <submittedName>
        <fullName evidence="2">Uncharacterized protein</fullName>
    </submittedName>
</protein>
<feature type="region of interest" description="Disordered" evidence="1">
    <location>
        <begin position="1"/>
        <end position="21"/>
    </location>
</feature>
<accession>A0A1X6MKI7</accession>
<name>A0A1X6MKI7_9APHY</name>
<proteinExistence type="predicted"/>
<gene>
    <name evidence="2" type="ORF">POSPLADRAFT_1041794</name>
</gene>
<evidence type="ECO:0000256" key="1">
    <source>
        <dbReference type="SAM" id="MobiDB-lite"/>
    </source>
</evidence>
<dbReference type="Proteomes" id="UP000194127">
    <property type="component" value="Unassembled WGS sequence"/>
</dbReference>
<dbReference type="GeneID" id="36322927"/>
<evidence type="ECO:0000313" key="2">
    <source>
        <dbReference type="EMBL" id="OSX56937.1"/>
    </source>
</evidence>
<dbReference type="AlphaFoldDB" id="A0A1X6MKI7"/>
<organism evidence="2 3">
    <name type="scientific">Postia placenta MAD-698-R-SB12</name>
    <dbReference type="NCBI Taxonomy" id="670580"/>
    <lineage>
        <taxon>Eukaryota</taxon>
        <taxon>Fungi</taxon>
        <taxon>Dikarya</taxon>
        <taxon>Basidiomycota</taxon>
        <taxon>Agaricomycotina</taxon>
        <taxon>Agaricomycetes</taxon>
        <taxon>Polyporales</taxon>
        <taxon>Adustoporiaceae</taxon>
        <taxon>Rhodonia</taxon>
    </lineage>
</organism>
<keyword evidence="3" id="KW-1185">Reference proteome</keyword>